<dbReference type="AlphaFoldDB" id="T1EZK3"/>
<name>T1EZK3_HELRO</name>
<dbReference type="InterPro" id="IPR026913">
    <property type="entry name" value="METTL24"/>
</dbReference>
<dbReference type="PANTHER" id="PTHR32026:SF10">
    <property type="entry name" value="METHYLTRANSFERASE-LIKE PROTEIN 24-RELATED"/>
    <property type="match status" value="1"/>
</dbReference>
<dbReference type="KEGG" id="hro:HELRODRAFT_167614"/>
<sequence length="143" mass="16859">MQTHKRNNSIYFYSEGLAGSNDSNSDIGQLNTLKSFRETFDEQNVTIDYLKIDIEGWEWESMDTALNDGSLKKVKQIGIEFHRIGYIAKSYYLEKLNFFSRLHNAGFRKWHTHLNVPCGTRLSDLTKRPIFICHELYFINIHY</sequence>
<evidence type="ECO:0000313" key="4">
    <source>
        <dbReference type="Proteomes" id="UP000015101"/>
    </source>
</evidence>
<evidence type="ECO:0000313" key="2">
    <source>
        <dbReference type="EMBL" id="ESO11083.1"/>
    </source>
</evidence>
<dbReference type="HOGENOM" id="CLU_1808273_0_0_1"/>
<evidence type="ECO:0000259" key="1">
    <source>
        <dbReference type="Pfam" id="PF13383"/>
    </source>
</evidence>
<evidence type="ECO:0000313" key="3">
    <source>
        <dbReference type="EnsemblMetazoa" id="HelroP167614"/>
    </source>
</evidence>
<dbReference type="RefSeq" id="XP_009011352.1">
    <property type="nucleotide sequence ID" value="XM_009013104.1"/>
</dbReference>
<reference evidence="3" key="3">
    <citation type="submission" date="2015-06" db="UniProtKB">
        <authorList>
            <consortium name="EnsemblMetazoa"/>
        </authorList>
    </citation>
    <scope>IDENTIFICATION</scope>
</reference>
<dbReference type="Pfam" id="PF13383">
    <property type="entry name" value="Methyltransf_22"/>
    <property type="match status" value="1"/>
</dbReference>
<dbReference type="SUPFAM" id="SSF53335">
    <property type="entry name" value="S-adenosyl-L-methionine-dependent methyltransferases"/>
    <property type="match status" value="1"/>
</dbReference>
<dbReference type="EnsemblMetazoa" id="HelroT167614">
    <property type="protein sequence ID" value="HelroP167614"/>
    <property type="gene ID" value="HelroG167614"/>
</dbReference>
<dbReference type="CTD" id="20202003"/>
<dbReference type="EMBL" id="KB095858">
    <property type="protein sequence ID" value="ESO11083.1"/>
    <property type="molecule type" value="Genomic_DNA"/>
</dbReference>
<dbReference type="InParanoid" id="T1EZK3"/>
<reference evidence="2 4" key="2">
    <citation type="journal article" date="2013" name="Nature">
        <title>Insights into bilaterian evolution from three spiralian genomes.</title>
        <authorList>
            <person name="Simakov O."/>
            <person name="Marletaz F."/>
            <person name="Cho S.J."/>
            <person name="Edsinger-Gonzales E."/>
            <person name="Havlak P."/>
            <person name="Hellsten U."/>
            <person name="Kuo D.H."/>
            <person name="Larsson T."/>
            <person name="Lv J."/>
            <person name="Arendt D."/>
            <person name="Savage R."/>
            <person name="Osoegawa K."/>
            <person name="de Jong P."/>
            <person name="Grimwood J."/>
            <person name="Chapman J.A."/>
            <person name="Shapiro H."/>
            <person name="Aerts A."/>
            <person name="Otillar R.P."/>
            <person name="Terry A.Y."/>
            <person name="Boore J.L."/>
            <person name="Grigoriev I.V."/>
            <person name="Lindberg D.R."/>
            <person name="Seaver E.C."/>
            <person name="Weisblat D.A."/>
            <person name="Putnam N.H."/>
            <person name="Rokhsar D.S."/>
        </authorList>
    </citation>
    <scope>NUCLEOTIDE SEQUENCE</scope>
</reference>
<dbReference type="GeneID" id="20202003"/>
<keyword evidence="4" id="KW-1185">Reference proteome</keyword>
<proteinExistence type="predicted"/>
<gene>
    <name evidence="3" type="primary">20202003</name>
    <name evidence="2" type="ORF">HELRODRAFT_167614</name>
</gene>
<dbReference type="OrthoDB" id="10006218at2759"/>
<dbReference type="InterPro" id="IPR025714">
    <property type="entry name" value="Methyltranfer_dom"/>
</dbReference>
<protein>
    <recommendedName>
        <fullName evidence="1">Methyltransferase domain-containing protein</fullName>
    </recommendedName>
</protein>
<dbReference type="Proteomes" id="UP000015101">
    <property type="component" value="Unassembled WGS sequence"/>
</dbReference>
<dbReference type="PANTHER" id="PTHR32026">
    <property type="entry name" value="METHYLTRANSFERASE-LIKE PROTEIN 24"/>
    <property type="match status" value="1"/>
</dbReference>
<feature type="domain" description="Methyltransferase" evidence="1">
    <location>
        <begin position="5"/>
        <end position="117"/>
    </location>
</feature>
<dbReference type="EMBL" id="AMQM01002818">
    <property type="status" value="NOT_ANNOTATED_CDS"/>
    <property type="molecule type" value="Genomic_DNA"/>
</dbReference>
<organism evidence="3 4">
    <name type="scientific">Helobdella robusta</name>
    <name type="common">Californian leech</name>
    <dbReference type="NCBI Taxonomy" id="6412"/>
    <lineage>
        <taxon>Eukaryota</taxon>
        <taxon>Metazoa</taxon>
        <taxon>Spiralia</taxon>
        <taxon>Lophotrochozoa</taxon>
        <taxon>Annelida</taxon>
        <taxon>Clitellata</taxon>
        <taxon>Hirudinea</taxon>
        <taxon>Rhynchobdellida</taxon>
        <taxon>Glossiphoniidae</taxon>
        <taxon>Helobdella</taxon>
    </lineage>
</organism>
<reference evidence="4" key="1">
    <citation type="submission" date="2012-12" db="EMBL/GenBank/DDBJ databases">
        <authorList>
            <person name="Hellsten U."/>
            <person name="Grimwood J."/>
            <person name="Chapman J.A."/>
            <person name="Shapiro H."/>
            <person name="Aerts A."/>
            <person name="Otillar R.P."/>
            <person name="Terry A.Y."/>
            <person name="Boore J.L."/>
            <person name="Simakov O."/>
            <person name="Marletaz F."/>
            <person name="Cho S.-J."/>
            <person name="Edsinger-Gonzales E."/>
            <person name="Havlak P."/>
            <person name="Kuo D.-H."/>
            <person name="Larsson T."/>
            <person name="Lv J."/>
            <person name="Arendt D."/>
            <person name="Savage R."/>
            <person name="Osoegawa K."/>
            <person name="de Jong P."/>
            <person name="Lindberg D.R."/>
            <person name="Seaver E.C."/>
            <person name="Weisblat D.A."/>
            <person name="Putnam N.H."/>
            <person name="Grigoriev I.V."/>
            <person name="Rokhsar D.S."/>
        </authorList>
    </citation>
    <scope>NUCLEOTIDE SEQUENCE</scope>
</reference>
<dbReference type="InterPro" id="IPR029063">
    <property type="entry name" value="SAM-dependent_MTases_sf"/>
</dbReference>
<accession>T1EZK3</accession>